<dbReference type="SUPFAM" id="SSF56925">
    <property type="entry name" value="OMPA-like"/>
    <property type="match status" value="1"/>
</dbReference>
<dbReference type="AlphaFoldDB" id="A0AB74URH0"/>
<dbReference type="Gene3D" id="2.40.160.20">
    <property type="match status" value="1"/>
</dbReference>
<feature type="chain" id="PRO_5044494057" evidence="1">
    <location>
        <begin position="24"/>
        <end position="208"/>
    </location>
</feature>
<dbReference type="PANTHER" id="PTHR36920">
    <property type="match status" value="1"/>
</dbReference>
<evidence type="ECO:0000256" key="1">
    <source>
        <dbReference type="SAM" id="SignalP"/>
    </source>
</evidence>
<keyword evidence="1" id="KW-0732">Signal</keyword>
<dbReference type="GO" id="GO:0019867">
    <property type="term" value="C:outer membrane"/>
    <property type="evidence" value="ECO:0007669"/>
    <property type="project" value="InterPro"/>
</dbReference>
<dbReference type="RefSeq" id="WP_395116884.1">
    <property type="nucleotide sequence ID" value="NZ_CP170721.1"/>
</dbReference>
<dbReference type="InterPro" id="IPR011250">
    <property type="entry name" value="OMP/PagP_B-barrel"/>
</dbReference>
<dbReference type="PANTHER" id="PTHR36920:SF1">
    <property type="entry name" value="OUTER MEMBRANE PROTEIN W"/>
    <property type="match status" value="1"/>
</dbReference>
<name>A0AB74URH0_9GAMM</name>
<dbReference type="EMBL" id="CP170721">
    <property type="protein sequence ID" value="XIA17261.1"/>
    <property type="molecule type" value="Genomic_DNA"/>
</dbReference>
<organism evidence="2">
    <name type="scientific">Rhodanobacter sp. FW102-FHT14D07</name>
    <dbReference type="NCBI Taxonomy" id="3351462"/>
    <lineage>
        <taxon>Bacteria</taxon>
        <taxon>Pseudomonadati</taxon>
        <taxon>Pseudomonadota</taxon>
        <taxon>Gammaproteobacteria</taxon>
        <taxon>Lysobacterales</taxon>
        <taxon>Rhodanobacteraceae</taxon>
        <taxon>Rhodanobacter</taxon>
    </lineage>
</organism>
<feature type="signal peptide" evidence="1">
    <location>
        <begin position="1"/>
        <end position="23"/>
    </location>
</feature>
<gene>
    <name evidence="2" type="ORF">ACFYG5_11855</name>
</gene>
<protein>
    <submittedName>
        <fullName evidence="2">OmpW family protein</fullName>
    </submittedName>
</protein>
<dbReference type="GO" id="GO:0055085">
    <property type="term" value="P:transmembrane transport"/>
    <property type="evidence" value="ECO:0007669"/>
    <property type="project" value="TreeGrafter"/>
</dbReference>
<evidence type="ECO:0000313" key="2">
    <source>
        <dbReference type="EMBL" id="XIA17261.1"/>
    </source>
</evidence>
<reference evidence="2" key="1">
    <citation type="submission" date="2024-10" db="EMBL/GenBank/DDBJ databases">
        <authorList>
            <person name="Lesea H.P."/>
            <person name="Kuehl J.V."/>
            <person name="Chandonia J.-M."/>
        </authorList>
    </citation>
    <scope>NUCLEOTIDE SEQUENCE</scope>
    <source>
        <strain evidence="2">FW102-FHT14D07</strain>
    </source>
</reference>
<dbReference type="Pfam" id="PF03922">
    <property type="entry name" value="OmpW"/>
    <property type="match status" value="1"/>
</dbReference>
<sequence>MKVFPLIVAACALAVAGAGSARAQDYSAPGFYGAVGYSGVAPKSNNGVLAGAFQSSIGDDWEPTLTLGYRFAPNWGAELWLPLVKFEHDVKLDGAKSATIKHMPLLLTAQYHFLADQAWQPFVGLGYGWVNVSDERTTGPIAGTNLDVKDGSGVVGQLGLDFHATPNVFVRADAKYLDWSSDVRLNGAGIGKAKVDPWIYGISVGYSF</sequence>
<proteinExistence type="predicted"/>
<dbReference type="InterPro" id="IPR005618">
    <property type="entry name" value="OMPW"/>
</dbReference>
<accession>A0AB74URH0</accession>